<evidence type="ECO:0000256" key="2">
    <source>
        <dbReference type="ARBA" id="ARBA00022692"/>
    </source>
</evidence>
<dbReference type="Proteomes" id="UP001497623">
    <property type="component" value="Unassembled WGS sequence"/>
</dbReference>
<gene>
    <name evidence="7" type="ORF">MNOR_LOCUS1837</name>
</gene>
<evidence type="ECO:0000256" key="1">
    <source>
        <dbReference type="ARBA" id="ARBA00004141"/>
    </source>
</evidence>
<feature type="transmembrane region" description="Helical" evidence="5">
    <location>
        <begin position="158"/>
        <end position="177"/>
    </location>
</feature>
<dbReference type="GO" id="GO:0022857">
    <property type="term" value="F:transmembrane transporter activity"/>
    <property type="evidence" value="ECO:0007669"/>
    <property type="project" value="InterPro"/>
</dbReference>
<keyword evidence="3 5" id="KW-1133">Transmembrane helix</keyword>
<evidence type="ECO:0000259" key="6">
    <source>
        <dbReference type="PROSITE" id="PS50850"/>
    </source>
</evidence>
<feature type="transmembrane region" description="Helical" evidence="5">
    <location>
        <begin position="247"/>
        <end position="269"/>
    </location>
</feature>
<feature type="domain" description="Major facilitator superfamily (MFS) profile" evidence="6">
    <location>
        <begin position="110"/>
        <end position="543"/>
    </location>
</feature>
<keyword evidence="2 5" id="KW-0812">Transmembrane</keyword>
<evidence type="ECO:0000313" key="7">
    <source>
        <dbReference type="EMBL" id="CAL4061087.1"/>
    </source>
</evidence>
<dbReference type="EMBL" id="CAXKWB010000523">
    <property type="protein sequence ID" value="CAL4061087.1"/>
    <property type="molecule type" value="Genomic_DNA"/>
</dbReference>
<dbReference type="Pfam" id="PF00083">
    <property type="entry name" value="Sugar_tr"/>
    <property type="match status" value="1"/>
</dbReference>
<dbReference type="AlphaFoldDB" id="A0AAV2PM09"/>
<evidence type="ECO:0000256" key="4">
    <source>
        <dbReference type="ARBA" id="ARBA00023136"/>
    </source>
</evidence>
<protein>
    <recommendedName>
        <fullName evidence="6">Major facilitator superfamily (MFS) profile domain-containing protein</fullName>
    </recommendedName>
</protein>
<evidence type="ECO:0000313" key="8">
    <source>
        <dbReference type="Proteomes" id="UP001497623"/>
    </source>
</evidence>
<accession>A0AAV2PM09</accession>
<feature type="transmembrane region" description="Helical" evidence="5">
    <location>
        <begin position="517"/>
        <end position="537"/>
    </location>
</feature>
<evidence type="ECO:0000256" key="3">
    <source>
        <dbReference type="ARBA" id="ARBA00022989"/>
    </source>
</evidence>
<dbReference type="Gene3D" id="1.20.1250.20">
    <property type="entry name" value="MFS general substrate transporter like domains"/>
    <property type="match status" value="1"/>
</dbReference>
<feature type="transmembrane region" description="Helical" evidence="5">
    <location>
        <begin position="369"/>
        <end position="390"/>
    </location>
</feature>
<dbReference type="GO" id="GO:0016020">
    <property type="term" value="C:membrane"/>
    <property type="evidence" value="ECO:0007669"/>
    <property type="project" value="UniProtKB-SubCell"/>
</dbReference>
<evidence type="ECO:0000256" key="5">
    <source>
        <dbReference type="SAM" id="Phobius"/>
    </source>
</evidence>
<feature type="transmembrane region" description="Helical" evidence="5">
    <location>
        <begin position="491"/>
        <end position="511"/>
    </location>
</feature>
<dbReference type="PANTHER" id="PTHR24064">
    <property type="entry name" value="SOLUTE CARRIER FAMILY 22 MEMBER"/>
    <property type="match status" value="1"/>
</dbReference>
<keyword evidence="8" id="KW-1185">Reference proteome</keyword>
<comment type="caution">
    <text evidence="7">The sequence shown here is derived from an EMBL/GenBank/DDBJ whole genome shotgun (WGS) entry which is preliminary data.</text>
</comment>
<dbReference type="InterPro" id="IPR005828">
    <property type="entry name" value="MFS_sugar_transport-like"/>
</dbReference>
<reference evidence="7 8" key="1">
    <citation type="submission" date="2024-05" db="EMBL/GenBank/DDBJ databases">
        <authorList>
            <person name="Wallberg A."/>
        </authorList>
    </citation>
    <scope>NUCLEOTIDE SEQUENCE [LARGE SCALE GENOMIC DNA]</scope>
</reference>
<feature type="transmembrane region" description="Helical" evidence="5">
    <location>
        <begin position="275"/>
        <end position="293"/>
    </location>
</feature>
<feature type="transmembrane region" description="Helical" evidence="5">
    <location>
        <begin position="455"/>
        <end position="479"/>
    </location>
</feature>
<feature type="non-terminal residue" evidence="7">
    <location>
        <position position="569"/>
    </location>
</feature>
<feature type="transmembrane region" description="Helical" evidence="5">
    <location>
        <begin position="217"/>
        <end position="235"/>
    </location>
</feature>
<dbReference type="SUPFAM" id="SSF103473">
    <property type="entry name" value="MFS general substrate transporter"/>
    <property type="match status" value="1"/>
</dbReference>
<sequence length="569" mass="64199">MAPNNQDEDVEVDGEMEIKVDSQKENDMLHNDIQEYNEETNNNEDMFAHIGFGKWNILYLIGVCLSQASAPAQYLSSVFVNMPTNFTCANISESTNTSHLDFYYENSCTVQNILLSEELITDNKLGYISEHCKTFEYDTSVFKSTLTTEFDLVCDRKWLFSLYQIILVIGAIFGNLLTGVSDTFGRVSVMRVSGIFYAVGALLVGCCYDYYLILLGRFLLGMCHTLFTTAVYTIVMETLTPNMRSTIGIMMNLPYYICCALMGLIAYYIRHWRMLHLVLCIPVYPIPFIVIFMDKSPRWLVQNGHLEEAHVILEKAAKLNGGIAPSKEHLQKYILQKDSKVIIKKKNVFVDNITKIATRGKLLFGSKSMCRMSLITPLVWFFTSCVYFGVPLNANSFTDNPFLYISIVGLAEVPSCLFGSFFLKGIGNIKTVISMLLVPASSLLLVLVIPDTVIWIRWIFVVLAMMAIGLATNTCIVLTNEIFPTVVRTTGYGICVLAYYSGFLLSSYVNSILEDKVWWLFNVICSASCIMGAILAIQLPETQGKPLCENIEDVKRREADRLKNNSEYK</sequence>
<comment type="subcellular location">
    <subcellularLocation>
        <location evidence="1">Membrane</location>
        <topology evidence="1">Multi-pass membrane protein</topology>
    </subcellularLocation>
</comment>
<dbReference type="PROSITE" id="PS50850">
    <property type="entry name" value="MFS"/>
    <property type="match status" value="1"/>
</dbReference>
<proteinExistence type="predicted"/>
<organism evidence="7 8">
    <name type="scientific">Meganyctiphanes norvegica</name>
    <name type="common">Northern krill</name>
    <name type="synonym">Thysanopoda norvegica</name>
    <dbReference type="NCBI Taxonomy" id="48144"/>
    <lineage>
        <taxon>Eukaryota</taxon>
        <taxon>Metazoa</taxon>
        <taxon>Ecdysozoa</taxon>
        <taxon>Arthropoda</taxon>
        <taxon>Crustacea</taxon>
        <taxon>Multicrustacea</taxon>
        <taxon>Malacostraca</taxon>
        <taxon>Eumalacostraca</taxon>
        <taxon>Eucarida</taxon>
        <taxon>Euphausiacea</taxon>
        <taxon>Euphausiidae</taxon>
        <taxon>Meganyctiphanes</taxon>
    </lineage>
</organism>
<keyword evidence="4 5" id="KW-0472">Membrane</keyword>
<dbReference type="InterPro" id="IPR036259">
    <property type="entry name" value="MFS_trans_sf"/>
</dbReference>
<dbReference type="InterPro" id="IPR020846">
    <property type="entry name" value="MFS_dom"/>
</dbReference>
<feature type="transmembrane region" description="Helical" evidence="5">
    <location>
        <begin position="189"/>
        <end position="211"/>
    </location>
</feature>
<feature type="transmembrane region" description="Helical" evidence="5">
    <location>
        <begin position="402"/>
        <end position="423"/>
    </location>
</feature>
<name>A0AAV2PM09_MEGNR</name>
<feature type="transmembrane region" description="Helical" evidence="5">
    <location>
        <begin position="432"/>
        <end position="449"/>
    </location>
</feature>